<sequence>MRSLFLAVLFLGISQLTFSQTQRDSLHKLQSKSFNDLREIKVHLPKDMKKDERLPVVFVFDAQWDPYYKLITSTVDYLTEIKEFPRSIVVGINNKKRQYELTPAPVNEDWKVPNLGGAKLLESHLMNEVIPFLKKEYNSGDYRIGLGHSLGGTFVLNSLVDNSSLFNAYIAISPNLQLDDEEITLKIQRNLSALKNKKAFFYVTMGTEGGTDTQFLPPIKKLDAIMKAHKNSNFKWNFKILEGYHHGTTPLTSIQAALLAFSKDRKKQ</sequence>
<accession>A0ABW5LQC6</accession>
<reference evidence="2" key="1">
    <citation type="journal article" date="2019" name="Int. J. Syst. Evol. Microbiol.">
        <title>The Global Catalogue of Microorganisms (GCM) 10K type strain sequencing project: providing services to taxonomists for standard genome sequencing and annotation.</title>
        <authorList>
            <consortium name="The Broad Institute Genomics Platform"/>
            <consortium name="The Broad Institute Genome Sequencing Center for Infectious Disease"/>
            <person name="Wu L."/>
            <person name="Ma J."/>
        </authorList>
    </citation>
    <scope>NUCLEOTIDE SEQUENCE [LARGE SCALE GENOMIC DNA]</scope>
    <source>
        <strain evidence="2">KCTC 52127</strain>
    </source>
</reference>
<evidence type="ECO:0000313" key="1">
    <source>
        <dbReference type="EMBL" id="MFD2566955.1"/>
    </source>
</evidence>
<dbReference type="InterPro" id="IPR029058">
    <property type="entry name" value="AB_hydrolase_fold"/>
</dbReference>
<keyword evidence="2" id="KW-1185">Reference proteome</keyword>
<dbReference type="Pfam" id="PF00756">
    <property type="entry name" value="Esterase"/>
    <property type="match status" value="1"/>
</dbReference>
<protein>
    <submittedName>
        <fullName evidence="1">Alpha/beta hydrolase</fullName>
    </submittedName>
</protein>
<proteinExistence type="predicted"/>
<dbReference type="SUPFAM" id="SSF53474">
    <property type="entry name" value="alpha/beta-Hydrolases"/>
    <property type="match status" value="1"/>
</dbReference>
<evidence type="ECO:0000313" key="2">
    <source>
        <dbReference type="Proteomes" id="UP001597508"/>
    </source>
</evidence>
<dbReference type="InterPro" id="IPR000801">
    <property type="entry name" value="Esterase-like"/>
</dbReference>
<keyword evidence="1" id="KW-0378">Hydrolase</keyword>
<dbReference type="Gene3D" id="3.40.50.1820">
    <property type="entry name" value="alpha/beta hydrolase"/>
    <property type="match status" value="1"/>
</dbReference>
<dbReference type="EMBL" id="JBHULH010000003">
    <property type="protein sequence ID" value="MFD2566955.1"/>
    <property type="molecule type" value="Genomic_DNA"/>
</dbReference>
<dbReference type="Proteomes" id="UP001597508">
    <property type="component" value="Unassembled WGS sequence"/>
</dbReference>
<gene>
    <name evidence="1" type="ORF">ACFSRZ_06200</name>
</gene>
<comment type="caution">
    <text evidence="1">The sequence shown here is derived from an EMBL/GenBank/DDBJ whole genome shotgun (WGS) entry which is preliminary data.</text>
</comment>
<dbReference type="GO" id="GO:0016787">
    <property type="term" value="F:hydrolase activity"/>
    <property type="evidence" value="ECO:0007669"/>
    <property type="project" value="UniProtKB-KW"/>
</dbReference>
<name>A0ABW5LQC6_9FLAO</name>
<dbReference type="PANTHER" id="PTHR48098">
    <property type="entry name" value="ENTEROCHELIN ESTERASE-RELATED"/>
    <property type="match status" value="1"/>
</dbReference>
<dbReference type="InterPro" id="IPR050583">
    <property type="entry name" value="Mycobacterial_A85_antigen"/>
</dbReference>
<dbReference type="RefSeq" id="WP_379665665.1">
    <property type="nucleotide sequence ID" value="NZ_JBHULH010000003.1"/>
</dbReference>
<dbReference type="PANTHER" id="PTHR48098:SF6">
    <property type="entry name" value="FERRI-BACILLIBACTIN ESTERASE BESA"/>
    <property type="match status" value="1"/>
</dbReference>
<organism evidence="1 2">
    <name type="scientific">Pseudotenacibaculum haliotis</name>
    <dbReference type="NCBI Taxonomy" id="1862138"/>
    <lineage>
        <taxon>Bacteria</taxon>
        <taxon>Pseudomonadati</taxon>
        <taxon>Bacteroidota</taxon>
        <taxon>Flavobacteriia</taxon>
        <taxon>Flavobacteriales</taxon>
        <taxon>Flavobacteriaceae</taxon>
        <taxon>Pseudotenacibaculum</taxon>
    </lineage>
</organism>